<dbReference type="InterPro" id="IPR004843">
    <property type="entry name" value="Calcineurin-like_PHP"/>
</dbReference>
<dbReference type="EMBL" id="JACXVP010000004">
    <property type="protein sequence ID" value="KAG5611823.1"/>
    <property type="molecule type" value="Genomic_DNA"/>
</dbReference>
<dbReference type="Pfam" id="PF00149">
    <property type="entry name" value="Metallophos"/>
    <property type="match status" value="1"/>
</dbReference>
<feature type="domain" description="Calcineurin-like phosphoesterase" evidence="4">
    <location>
        <begin position="3"/>
        <end position="110"/>
    </location>
</feature>
<keyword evidence="6" id="KW-1185">Reference proteome</keyword>
<dbReference type="SUPFAM" id="SSF56300">
    <property type="entry name" value="Metallo-dependent phosphatases"/>
    <property type="match status" value="1"/>
</dbReference>
<comment type="caution">
    <text evidence="5">The sequence shown here is derived from an EMBL/GenBank/DDBJ whole genome shotgun (WGS) entry which is preliminary data.</text>
</comment>
<gene>
    <name evidence="5" type="ORF">H5410_023104</name>
</gene>
<evidence type="ECO:0000256" key="2">
    <source>
        <dbReference type="ARBA" id="ARBA00012646"/>
    </source>
</evidence>
<dbReference type="AlphaFoldDB" id="A0A9J5ZIG3"/>
<evidence type="ECO:0000256" key="3">
    <source>
        <dbReference type="ARBA" id="ARBA00022729"/>
    </source>
</evidence>
<evidence type="ECO:0000313" key="5">
    <source>
        <dbReference type="EMBL" id="KAG5611823.1"/>
    </source>
</evidence>
<dbReference type="OrthoDB" id="45007at2759"/>
<dbReference type="Gene3D" id="3.60.21.10">
    <property type="match status" value="1"/>
</dbReference>
<dbReference type="PANTHER" id="PTHR22953">
    <property type="entry name" value="ACID PHOSPHATASE RELATED"/>
    <property type="match status" value="1"/>
</dbReference>
<dbReference type="GO" id="GO:0003993">
    <property type="term" value="F:acid phosphatase activity"/>
    <property type="evidence" value="ECO:0007669"/>
    <property type="project" value="UniProtKB-EC"/>
</dbReference>
<protein>
    <recommendedName>
        <fullName evidence="2">acid phosphatase</fullName>
        <ecNumber evidence="2">3.1.3.2</ecNumber>
    </recommendedName>
</protein>
<dbReference type="Proteomes" id="UP000824120">
    <property type="component" value="Chromosome 4"/>
</dbReference>
<comment type="catalytic activity">
    <reaction evidence="1">
        <text>a phosphate monoester + H2O = an alcohol + phosphate</text>
        <dbReference type="Rhea" id="RHEA:15017"/>
        <dbReference type="ChEBI" id="CHEBI:15377"/>
        <dbReference type="ChEBI" id="CHEBI:30879"/>
        <dbReference type="ChEBI" id="CHEBI:43474"/>
        <dbReference type="ChEBI" id="CHEBI:67140"/>
        <dbReference type="EC" id="3.1.3.2"/>
    </reaction>
</comment>
<name>A0A9J5ZIG3_SOLCO</name>
<evidence type="ECO:0000256" key="1">
    <source>
        <dbReference type="ARBA" id="ARBA00000032"/>
    </source>
</evidence>
<evidence type="ECO:0000259" key="4">
    <source>
        <dbReference type="Pfam" id="PF00149"/>
    </source>
</evidence>
<dbReference type="PANTHER" id="PTHR22953:SF153">
    <property type="entry name" value="PURPLE ACID PHOSPHATASE"/>
    <property type="match status" value="1"/>
</dbReference>
<keyword evidence="3" id="KW-0732">Signal</keyword>
<organism evidence="5 6">
    <name type="scientific">Solanum commersonii</name>
    <name type="common">Commerson's wild potato</name>
    <name type="synonym">Commerson's nightshade</name>
    <dbReference type="NCBI Taxonomy" id="4109"/>
    <lineage>
        <taxon>Eukaryota</taxon>
        <taxon>Viridiplantae</taxon>
        <taxon>Streptophyta</taxon>
        <taxon>Embryophyta</taxon>
        <taxon>Tracheophyta</taxon>
        <taxon>Spermatophyta</taxon>
        <taxon>Magnoliopsida</taxon>
        <taxon>eudicotyledons</taxon>
        <taxon>Gunneridae</taxon>
        <taxon>Pentapetalae</taxon>
        <taxon>asterids</taxon>
        <taxon>lamiids</taxon>
        <taxon>Solanales</taxon>
        <taxon>Solanaceae</taxon>
        <taxon>Solanoideae</taxon>
        <taxon>Solaneae</taxon>
        <taxon>Solanum</taxon>
    </lineage>
</organism>
<dbReference type="EC" id="3.1.3.2" evidence="2"/>
<dbReference type="InterPro" id="IPR029052">
    <property type="entry name" value="Metallo-depent_PP-like"/>
</dbReference>
<dbReference type="InterPro" id="IPR039331">
    <property type="entry name" value="PAPs-like"/>
</dbReference>
<accession>A0A9J5ZIG3</accession>
<proteinExistence type="predicted"/>
<reference evidence="5 6" key="1">
    <citation type="submission" date="2020-09" db="EMBL/GenBank/DDBJ databases">
        <title>De no assembly of potato wild relative species, Solanum commersonii.</title>
        <authorList>
            <person name="Cho K."/>
        </authorList>
    </citation>
    <scope>NUCLEOTIDE SEQUENCE [LARGE SCALE GENOMIC DNA]</scope>
    <source>
        <strain evidence="5">LZ3.2</strain>
        <tissue evidence="5">Leaf</tissue>
    </source>
</reference>
<evidence type="ECO:0000313" key="6">
    <source>
        <dbReference type="Proteomes" id="UP000824120"/>
    </source>
</evidence>
<sequence length="126" mass="14205">MNDPSMILMVGDLTYANQYLTTGGKGASCYSCQFLDAPIRETFQPRWDGWGRFMELLISRVPMMVIEGNHEIEPQAEGLTFQSYLTRYSVPSKDSGSNSNLYYSFNAGGIHFIMLGAYVDYNQTSK</sequence>